<organism evidence="1 2">
    <name type="scientific">Daphnia magna</name>
    <dbReference type="NCBI Taxonomy" id="35525"/>
    <lineage>
        <taxon>Eukaryota</taxon>
        <taxon>Metazoa</taxon>
        <taxon>Ecdysozoa</taxon>
        <taxon>Arthropoda</taxon>
        <taxon>Crustacea</taxon>
        <taxon>Branchiopoda</taxon>
        <taxon>Diplostraca</taxon>
        <taxon>Cladocera</taxon>
        <taxon>Anomopoda</taxon>
        <taxon>Daphniidae</taxon>
        <taxon>Daphnia</taxon>
    </lineage>
</organism>
<evidence type="ECO:0000313" key="2">
    <source>
        <dbReference type="Proteomes" id="UP001234178"/>
    </source>
</evidence>
<dbReference type="EMBL" id="JAOYFB010000037">
    <property type="protein sequence ID" value="KAK4023409.1"/>
    <property type="molecule type" value="Genomic_DNA"/>
</dbReference>
<proteinExistence type="predicted"/>
<comment type="caution">
    <text evidence="1">The sequence shown here is derived from an EMBL/GenBank/DDBJ whole genome shotgun (WGS) entry which is preliminary data.</text>
</comment>
<gene>
    <name evidence="1" type="ORF">OUZ56_008821</name>
</gene>
<sequence length="279" mass="30599">MSALGQKYSTFLGRYAIPAIFDIHILWGDASIAATNLSAFVYIPITQHVKKIHRKTRRGQKATGCLLKVISSFTGNQQKRREGKENHNSTHLPLSFFTLRCLLVSTCASTAVVLVASTHSAKFNTLHRLISQQPRRLHDRSSASASNRQAVTNAIGTKNAVNSGERFQTNGIDRKASGNDYPAIAEKRLICLRVLSGAAIPPCRVPLTDGIVSLFLCPSLAYSSRCSASLRETLHRPAVTSIQAMYKSSSEEKKNSAESKISIDARCCFKQARGTFFIV</sequence>
<evidence type="ECO:0000313" key="1">
    <source>
        <dbReference type="EMBL" id="KAK4023409.1"/>
    </source>
</evidence>
<protein>
    <submittedName>
        <fullName evidence="1">Uncharacterized protein</fullName>
    </submittedName>
</protein>
<reference evidence="1 2" key="1">
    <citation type="journal article" date="2023" name="Nucleic Acids Res.">
        <title>The hologenome of Daphnia magna reveals possible DNA methylation and microbiome-mediated evolution of the host genome.</title>
        <authorList>
            <person name="Chaturvedi A."/>
            <person name="Li X."/>
            <person name="Dhandapani V."/>
            <person name="Marshall H."/>
            <person name="Kissane S."/>
            <person name="Cuenca-Cambronero M."/>
            <person name="Asole G."/>
            <person name="Calvet F."/>
            <person name="Ruiz-Romero M."/>
            <person name="Marangio P."/>
            <person name="Guigo R."/>
            <person name="Rago D."/>
            <person name="Mirbahai L."/>
            <person name="Eastwood N."/>
            <person name="Colbourne J.K."/>
            <person name="Zhou J."/>
            <person name="Mallon E."/>
            <person name="Orsini L."/>
        </authorList>
    </citation>
    <scope>NUCLEOTIDE SEQUENCE [LARGE SCALE GENOMIC DNA]</scope>
    <source>
        <strain evidence="1">LRV0_1</strain>
    </source>
</reference>
<dbReference type="Proteomes" id="UP001234178">
    <property type="component" value="Unassembled WGS sequence"/>
</dbReference>
<accession>A0ABR0AED9</accession>
<name>A0ABR0AED9_9CRUS</name>
<keyword evidence="2" id="KW-1185">Reference proteome</keyword>